<accession>A0A1A9I4V7</accession>
<organism evidence="7 8">
    <name type="scientific">Niabella ginsenosidivorans</name>
    <dbReference type="NCBI Taxonomy" id="1176587"/>
    <lineage>
        <taxon>Bacteria</taxon>
        <taxon>Pseudomonadati</taxon>
        <taxon>Bacteroidota</taxon>
        <taxon>Chitinophagia</taxon>
        <taxon>Chitinophagales</taxon>
        <taxon>Chitinophagaceae</taxon>
        <taxon>Niabella</taxon>
    </lineage>
</organism>
<keyword evidence="1 4" id="KW-0349">Heme</keyword>
<protein>
    <recommendedName>
        <fullName evidence="6">Cytochrome c domain-containing protein</fullName>
    </recommendedName>
</protein>
<evidence type="ECO:0000256" key="4">
    <source>
        <dbReference type="PROSITE-ProRule" id="PRU00433"/>
    </source>
</evidence>
<dbReference type="PROSITE" id="PS51257">
    <property type="entry name" value="PROKAR_LIPOPROTEIN"/>
    <property type="match status" value="1"/>
</dbReference>
<dbReference type="InterPro" id="IPR036909">
    <property type="entry name" value="Cyt_c-like_dom_sf"/>
</dbReference>
<reference evidence="7 8" key="1">
    <citation type="submission" date="2016-05" db="EMBL/GenBank/DDBJ databases">
        <title>Niabella ginsenosidivorans BS26 whole genome sequencing.</title>
        <authorList>
            <person name="Im W.T."/>
            <person name="Siddiqi M.Z."/>
        </authorList>
    </citation>
    <scope>NUCLEOTIDE SEQUENCE [LARGE SCALE GENOMIC DNA]</scope>
    <source>
        <strain evidence="7 8">BS26</strain>
    </source>
</reference>
<feature type="domain" description="Cytochrome c" evidence="6">
    <location>
        <begin position="43"/>
        <end position="106"/>
    </location>
</feature>
<dbReference type="PROSITE" id="PS51007">
    <property type="entry name" value="CYTC"/>
    <property type="match status" value="1"/>
</dbReference>
<dbReference type="STRING" id="1176587.A8C56_18300"/>
<dbReference type="KEGG" id="nia:A8C56_18300"/>
<dbReference type="AlphaFoldDB" id="A0A1A9I4V7"/>
<keyword evidence="8" id="KW-1185">Reference proteome</keyword>
<dbReference type="GO" id="GO:0009055">
    <property type="term" value="F:electron transfer activity"/>
    <property type="evidence" value="ECO:0007669"/>
    <property type="project" value="InterPro"/>
</dbReference>
<evidence type="ECO:0000256" key="3">
    <source>
        <dbReference type="ARBA" id="ARBA00023004"/>
    </source>
</evidence>
<gene>
    <name evidence="7" type="ORF">A8C56_18300</name>
</gene>
<evidence type="ECO:0000256" key="2">
    <source>
        <dbReference type="ARBA" id="ARBA00022723"/>
    </source>
</evidence>
<dbReference type="Gene3D" id="1.10.760.10">
    <property type="entry name" value="Cytochrome c-like domain"/>
    <property type="match status" value="1"/>
</dbReference>
<evidence type="ECO:0000259" key="6">
    <source>
        <dbReference type="PROSITE" id="PS51007"/>
    </source>
</evidence>
<dbReference type="Proteomes" id="UP000077667">
    <property type="component" value="Chromosome"/>
</dbReference>
<keyword evidence="5" id="KW-0732">Signal</keyword>
<dbReference type="EMBL" id="CP015772">
    <property type="protein sequence ID" value="ANH82666.1"/>
    <property type="molecule type" value="Genomic_DNA"/>
</dbReference>
<feature type="signal peptide" evidence="5">
    <location>
        <begin position="1"/>
        <end position="28"/>
    </location>
</feature>
<dbReference type="SUPFAM" id="SSF46626">
    <property type="entry name" value="Cytochrome c"/>
    <property type="match status" value="1"/>
</dbReference>
<dbReference type="GO" id="GO:0020037">
    <property type="term" value="F:heme binding"/>
    <property type="evidence" value="ECO:0007669"/>
    <property type="project" value="InterPro"/>
</dbReference>
<proteinExistence type="predicted"/>
<name>A0A1A9I4V7_9BACT</name>
<evidence type="ECO:0000313" key="7">
    <source>
        <dbReference type="EMBL" id="ANH82666.1"/>
    </source>
</evidence>
<evidence type="ECO:0000313" key="8">
    <source>
        <dbReference type="Proteomes" id="UP000077667"/>
    </source>
</evidence>
<dbReference type="GO" id="GO:0046872">
    <property type="term" value="F:metal ion binding"/>
    <property type="evidence" value="ECO:0007669"/>
    <property type="project" value="UniProtKB-KW"/>
</dbReference>
<dbReference type="OrthoDB" id="674955at2"/>
<evidence type="ECO:0000256" key="5">
    <source>
        <dbReference type="SAM" id="SignalP"/>
    </source>
</evidence>
<dbReference type="InterPro" id="IPR009056">
    <property type="entry name" value="Cyt_c-like_dom"/>
</dbReference>
<sequence length="106" mass="11082">MKKIIIGAYIVLMAGVACTPKASPSAVAASAVPEASAVSSDEAAISAGQVIFTTKCTKCHAAKTEAVTSKSYDELRPVLTSMVKKAKLNNEEIQQVSAYVYANSKK</sequence>
<feature type="chain" id="PRO_5008389858" description="Cytochrome c domain-containing protein" evidence="5">
    <location>
        <begin position="29"/>
        <end position="106"/>
    </location>
</feature>
<dbReference type="RefSeq" id="WP_067759272.1">
    <property type="nucleotide sequence ID" value="NZ_CP015772.1"/>
</dbReference>
<keyword evidence="3 4" id="KW-0408">Iron</keyword>
<keyword evidence="2 4" id="KW-0479">Metal-binding</keyword>
<evidence type="ECO:0000256" key="1">
    <source>
        <dbReference type="ARBA" id="ARBA00022617"/>
    </source>
</evidence>